<dbReference type="AlphaFoldDB" id="A0A4C1W4E7"/>
<gene>
    <name evidence="2" type="ORF">EVAR_31779_1</name>
</gene>
<comment type="caution">
    <text evidence="2">The sequence shown here is derived from an EMBL/GenBank/DDBJ whole genome shotgun (WGS) entry which is preliminary data.</text>
</comment>
<evidence type="ECO:0000256" key="1">
    <source>
        <dbReference type="SAM" id="MobiDB-lite"/>
    </source>
</evidence>
<dbReference type="EMBL" id="BGZK01000473">
    <property type="protein sequence ID" value="GBP45873.1"/>
    <property type="molecule type" value="Genomic_DNA"/>
</dbReference>
<keyword evidence="3" id="KW-1185">Reference proteome</keyword>
<feature type="region of interest" description="Disordered" evidence="1">
    <location>
        <begin position="1"/>
        <end position="26"/>
    </location>
</feature>
<dbReference type="Proteomes" id="UP000299102">
    <property type="component" value="Unassembled WGS sequence"/>
</dbReference>
<evidence type="ECO:0000313" key="2">
    <source>
        <dbReference type="EMBL" id="GBP45873.1"/>
    </source>
</evidence>
<organism evidence="2 3">
    <name type="scientific">Eumeta variegata</name>
    <name type="common">Bagworm moth</name>
    <name type="synonym">Eumeta japonica</name>
    <dbReference type="NCBI Taxonomy" id="151549"/>
    <lineage>
        <taxon>Eukaryota</taxon>
        <taxon>Metazoa</taxon>
        <taxon>Ecdysozoa</taxon>
        <taxon>Arthropoda</taxon>
        <taxon>Hexapoda</taxon>
        <taxon>Insecta</taxon>
        <taxon>Pterygota</taxon>
        <taxon>Neoptera</taxon>
        <taxon>Endopterygota</taxon>
        <taxon>Lepidoptera</taxon>
        <taxon>Glossata</taxon>
        <taxon>Ditrysia</taxon>
        <taxon>Tineoidea</taxon>
        <taxon>Psychidae</taxon>
        <taxon>Oiketicinae</taxon>
        <taxon>Eumeta</taxon>
    </lineage>
</organism>
<protein>
    <submittedName>
        <fullName evidence="2">Uncharacterized protein</fullName>
    </submittedName>
</protein>
<proteinExistence type="predicted"/>
<sequence>MHLDNALKKQVHGKGSRSTRGAGRGRADAQNLIWRARVKEQRKYNPLKLKLPSRRYFYKRYYCGDSRRARGRVHTDSDTQPRARICASAIINEREMHKINKICV</sequence>
<evidence type="ECO:0000313" key="3">
    <source>
        <dbReference type="Proteomes" id="UP000299102"/>
    </source>
</evidence>
<name>A0A4C1W4E7_EUMVA</name>
<accession>A0A4C1W4E7</accession>
<reference evidence="2 3" key="1">
    <citation type="journal article" date="2019" name="Commun. Biol.">
        <title>The bagworm genome reveals a unique fibroin gene that provides high tensile strength.</title>
        <authorList>
            <person name="Kono N."/>
            <person name="Nakamura H."/>
            <person name="Ohtoshi R."/>
            <person name="Tomita M."/>
            <person name="Numata K."/>
            <person name="Arakawa K."/>
        </authorList>
    </citation>
    <scope>NUCLEOTIDE SEQUENCE [LARGE SCALE GENOMIC DNA]</scope>
</reference>